<comment type="caution">
    <text evidence="1">The sequence shown here is derived from an EMBL/GenBank/DDBJ whole genome shotgun (WGS) entry which is preliminary data.</text>
</comment>
<sequence>MDLHLSSPEVSLRSLSFPNPKIILLQNRSVTKTQYRVSQFHSFPVILIIDFKVLDEMPQRIPCWRNQYSSELVAKDLDMMTLVFGLISFIFR</sequence>
<reference evidence="1 2" key="2">
    <citation type="journal article" date="2022" name="Mol. Ecol. Resour.">
        <title>The genomes of chicory, endive, great burdock and yacon provide insights into Asteraceae paleo-polyploidization history and plant inulin production.</title>
        <authorList>
            <person name="Fan W."/>
            <person name="Wang S."/>
            <person name="Wang H."/>
            <person name="Wang A."/>
            <person name="Jiang F."/>
            <person name="Liu H."/>
            <person name="Zhao H."/>
            <person name="Xu D."/>
            <person name="Zhang Y."/>
        </authorList>
    </citation>
    <scope>NUCLEOTIDE SEQUENCE [LARGE SCALE GENOMIC DNA]</scope>
    <source>
        <strain evidence="2">cv. Punajuju</strain>
        <tissue evidence="1">Leaves</tissue>
    </source>
</reference>
<organism evidence="1 2">
    <name type="scientific">Cichorium intybus</name>
    <name type="common">Chicory</name>
    <dbReference type="NCBI Taxonomy" id="13427"/>
    <lineage>
        <taxon>Eukaryota</taxon>
        <taxon>Viridiplantae</taxon>
        <taxon>Streptophyta</taxon>
        <taxon>Embryophyta</taxon>
        <taxon>Tracheophyta</taxon>
        <taxon>Spermatophyta</taxon>
        <taxon>Magnoliopsida</taxon>
        <taxon>eudicotyledons</taxon>
        <taxon>Gunneridae</taxon>
        <taxon>Pentapetalae</taxon>
        <taxon>asterids</taxon>
        <taxon>campanulids</taxon>
        <taxon>Asterales</taxon>
        <taxon>Asteraceae</taxon>
        <taxon>Cichorioideae</taxon>
        <taxon>Cichorieae</taxon>
        <taxon>Cichoriinae</taxon>
        <taxon>Cichorium</taxon>
    </lineage>
</organism>
<accession>A0ACB9CWY8</accession>
<proteinExistence type="predicted"/>
<gene>
    <name evidence="1" type="ORF">L2E82_28987</name>
</gene>
<dbReference type="Proteomes" id="UP001055811">
    <property type="component" value="Linkage Group LG05"/>
</dbReference>
<evidence type="ECO:0000313" key="1">
    <source>
        <dbReference type="EMBL" id="KAI3738814.1"/>
    </source>
</evidence>
<keyword evidence="2" id="KW-1185">Reference proteome</keyword>
<evidence type="ECO:0000313" key="2">
    <source>
        <dbReference type="Proteomes" id="UP001055811"/>
    </source>
</evidence>
<protein>
    <submittedName>
        <fullName evidence="1">Uncharacterized protein</fullName>
    </submittedName>
</protein>
<name>A0ACB9CWY8_CICIN</name>
<reference evidence="2" key="1">
    <citation type="journal article" date="2022" name="Mol. Ecol. Resour.">
        <title>The genomes of chicory, endive, great burdock and yacon provide insights into Asteraceae palaeo-polyploidization history and plant inulin production.</title>
        <authorList>
            <person name="Fan W."/>
            <person name="Wang S."/>
            <person name="Wang H."/>
            <person name="Wang A."/>
            <person name="Jiang F."/>
            <person name="Liu H."/>
            <person name="Zhao H."/>
            <person name="Xu D."/>
            <person name="Zhang Y."/>
        </authorList>
    </citation>
    <scope>NUCLEOTIDE SEQUENCE [LARGE SCALE GENOMIC DNA]</scope>
    <source>
        <strain evidence="2">cv. Punajuju</strain>
    </source>
</reference>
<dbReference type="EMBL" id="CM042013">
    <property type="protein sequence ID" value="KAI3738814.1"/>
    <property type="molecule type" value="Genomic_DNA"/>
</dbReference>